<feature type="transmembrane region" description="Helical" evidence="1">
    <location>
        <begin position="165"/>
        <end position="187"/>
    </location>
</feature>
<name>A0A8E2DGU1_9APHY</name>
<feature type="transmembrane region" description="Helical" evidence="1">
    <location>
        <begin position="208"/>
        <end position="228"/>
    </location>
</feature>
<organism evidence="3 4">
    <name type="scientific">Obba rivulosa</name>
    <dbReference type="NCBI Taxonomy" id="1052685"/>
    <lineage>
        <taxon>Eukaryota</taxon>
        <taxon>Fungi</taxon>
        <taxon>Dikarya</taxon>
        <taxon>Basidiomycota</taxon>
        <taxon>Agaricomycotina</taxon>
        <taxon>Agaricomycetes</taxon>
        <taxon>Polyporales</taxon>
        <taxon>Gelatoporiaceae</taxon>
        <taxon>Obba</taxon>
    </lineage>
</organism>
<keyword evidence="1" id="KW-0472">Membrane</keyword>
<dbReference type="OrthoDB" id="2757242at2759"/>
<dbReference type="Proteomes" id="UP000250043">
    <property type="component" value="Unassembled WGS sequence"/>
</dbReference>
<keyword evidence="1" id="KW-1133">Transmembrane helix</keyword>
<dbReference type="InterPro" id="IPR045339">
    <property type="entry name" value="DUF6534"/>
</dbReference>
<proteinExistence type="predicted"/>
<evidence type="ECO:0000313" key="3">
    <source>
        <dbReference type="EMBL" id="OCH85179.1"/>
    </source>
</evidence>
<protein>
    <recommendedName>
        <fullName evidence="2">DUF6534 domain-containing protein</fullName>
    </recommendedName>
</protein>
<accession>A0A8E2DGU1</accession>
<dbReference type="AlphaFoldDB" id="A0A8E2DGU1"/>
<feature type="transmembrane region" description="Helical" evidence="1">
    <location>
        <begin position="234"/>
        <end position="255"/>
    </location>
</feature>
<evidence type="ECO:0000313" key="4">
    <source>
        <dbReference type="Proteomes" id="UP000250043"/>
    </source>
</evidence>
<dbReference type="PANTHER" id="PTHR40465">
    <property type="entry name" value="CHROMOSOME 1, WHOLE GENOME SHOTGUN SEQUENCE"/>
    <property type="match status" value="1"/>
</dbReference>
<reference evidence="3 4" key="1">
    <citation type="submission" date="2016-07" db="EMBL/GenBank/DDBJ databases">
        <title>Draft genome of the white-rot fungus Obba rivulosa 3A-2.</title>
        <authorList>
            <consortium name="DOE Joint Genome Institute"/>
            <person name="Miettinen O."/>
            <person name="Riley R."/>
            <person name="Acob R."/>
            <person name="Barry K."/>
            <person name="Cullen D."/>
            <person name="De Vries R."/>
            <person name="Hainaut M."/>
            <person name="Hatakka A."/>
            <person name="Henrissat B."/>
            <person name="Hilden K."/>
            <person name="Kuo R."/>
            <person name="Labutti K."/>
            <person name="Lipzen A."/>
            <person name="Makela M.R."/>
            <person name="Sandor L."/>
            <person name="Spatafora J.W."/>
            <person name="Grigoriev I.V."/>
            <person name="Hibbett D.S."/>
        </authorList>
    </citation>
    <scope>NUCLEOTIDE SEQUENCE [LARGE SCALE GENOMIC DNA]</scope>
    <source>
        <strain evidence="3 4">3A-2</strain>
    </source>
</reference>
<sequence>MVPPIPTGTLGTTLGVTFAGLGVTLLVYGLNLGQLVVYFRAGYQGSSSRPFEKLLIVLWKVDSIHVALIVSGLWIHVVTSRGDIRGLSRSNWPWIAQVYVTTVSNLVVHNIFAYRIWIMSRGGRLIPLSIALLSLYVAAMSSIYATRGICNISHVTYENLEVYTYMGYGTEMLVDSVIAIAMTRLLIRFRTGTRRSDSILQTFVMYSINTGLLTTFCVALSLVCYLVIPHSLAYLAFYFVFGKLYLNSLLGTLNARSQLRPTARRTSVWLTTGVVIQLQETGLTTGCERDSSSAYV</sequence>
<gene>
    <name evidence="3" type="ORF">OBBRIDRAFT_332760</name>
</gene>
<dbReference type="PANTHER" id="PTHR40465:SF1">
    <property type="entry name" value="DUF6534 DOMAIN-CONTAINING PROTEIN"/>
    <property type="match status" value="1"/>
</dbReference>
<feature type="transmembrane region" description="Helical" evidence="1">
    <location>
        <begin position="12"/>
        <end position="33"/>
    </location>
</feature>
<feature type="transmembrane region" description="Helical" evidence="1">
    <location>
        <begin position="125"/>
        <end position="145"/>
    </location>
</feature>
<feature type="transmembrane region" description="Helical" evidence="1">
    <location>
        <begin position="54"/>
        <end position="74"/>
    </location>
</feature>
<feature type="transmembrane region" description="Helical" evidence="1">
    <location>
        <begin position="94"/>
        <end position="113"/>
    </location>
</feature>
<dbReference type="EMBL" id="KV722603">
    <property type="protein sequence ID" value="OCH85179.1"/>
    <property type="molecule type" value="Genomic_DNA"/>
</dbReference>
<evidence type="ECO:0000256" key="1">
    <source>
        <dbReference type="SAM" id="Phobius"/>
    </source>
</evidence>
<dbReference type="Pfam" id="PF20152">
    <property type="entry name" value="DUF6534"/>
    <property type="match status" value="1"/>
</dbReference>
<keyword evidence="1" id="KW-0812">Transmembrane</keyword>
<feature type="domain" description="DUF6534" evidence="2">
    <location>
        <begin position="172"/>
        <end position="257"/>
    </location>
</feature>
<keyword evidence="4" id="KW-1185">Reference proteome</keyword>
<evidence type="ECO:0000259" key="2">
    <source>
        <dbReference type="Pfam" id="PF20152"/>
    </source>
</evidence>